<dbReference type="InterPro" id="IPR026881">
    <property type="entry name" value="WYL_dom"/>
</dbReference>
<evidence type="ECO:0000313" key="4">
    <source>
        <dbReference type="EMBL" id="SHF62526.1"/>
    </source>
</evidence>
<dbReference type="AlphaFoldDB" id="A0A1M5D6C0"/>
<evidence type="ECO:0000256" key="1">
    <source>
        <dbReference type="ARBA" id="ARBA00023015"/>
    </source>
</evidence>
<dbReference type="OrthoDB" id="9815009at2"/>
<dbReference type="PROSITE" id="PS51000">
    <property type="entry name" value="HTH_DEOR_2"/>
    <property type="match status" value="1"/>
</dbReference>
<dbReference type="InterPro" id="IPR001034">
    <property type="entry name" value="DeoR_HTH"/>
</dbReference>
<sequence length="242" mass="27680">MASNGIARLTRLTTIMTLLQSRRIITAQNIADKFGISIRTAYRDIRVLEEAGIPIVTEEGKGYSLMQGYLLPPVMFTEAEANALVTAEKIIETNTDTSLKKNYGDAISKIRSIMRHSMKDKADLLADRIQIRNNFADNQASNYLSLFQTAIIHFRAIQIDYTSETGDSSKRIIEPLALYSTQGNWVLIAFCRLRKEHRAFRLDRIKSHIELNEYFAPHNFSLQDFFEECKQKYFSTPDTPLS</sequence>
<proteinExistence type="predicted"/>
<dbReference type="SUPFAM" id="SSF46785">
    <property type="entry name" value="Winged helix' DNA-binding domain"/>
    <property type="match status" value="1"/>
</dbReference>
<keyword evidence="5" id="KW-1185">Reference proteome</keyword>
<dbReference type="InterPro" id="IPR013196">
    <property type="entry name" value="HTH_11"/>
</dbReference>
<dbReference type="InterPro" id="IPR036390">
    <property type="entry name" value="WH_DNA-bd_sf"/>
</dbReference>
<dbReference type="GO" id="GO:0003700">
    <property type="term" value="F:DNA-binding transcription factor activity"/>
    <property type="evidence" value="ECO:0007669"/>
    <property type="project" value="InterPro"/>
</dbReference>
<feature type="domain" description="HTH deoR-type" evidence="3">
    <location>
        <begin position="8"/>
        <end position="63"/>
    </location>
</feature>
<accession>A0A1M5D6C0</accession>
<dbReference type="EMBL" id="FQUC01000008">
    <property type="protein sequence ID" value="SHF62526.1"/>
    <property type="molecule type" value="Genomic_DNA"/>
</dbReference>
<dbReference type="Pfam" id="PF08279">
    <property type="entry name" value="HTH_11"/>
    <property type="match status" value="1"/>
</dbReference>
<reference evidence="5" key="1">
    <citation type="submission" date="2016-11" db="EMBL/GenBank/DDBJ databases">
        <authorList>
            <person name="Varghese N."/>
            <person name="Submissions S."/>
        </authorList>
    </citation>
    <scope>NUCLEOTIDE SEQUENCE [LARGE SCALE GENOMIC DNA]</scope>
    <source>
        <strain evidence="5">DSM 27370</strain>
    </source>
</reference>
<dbReference type="InterPro" id="IPR051534">
    <property type="entry name" value="CBASS_pafABC_assoc_protein"/>
</dbReference>
<gene>
    <name evidence="4" type="ORF">SAMN05444362_10890</name>
</gene>
<dbReference type="Pfam" id="PF13280">
    <property type="entry name" value="WYL"/>
    <property type="match status" value="1"/>
</dbReference>
<dbReference type="RefSeq" id="WP_062178128.1">
    <property type="nucleotide sequence ID" value="NZ_BBXL01000004.1"/>
</dbReference>
<dbReference type="InterPro" id="IPR036388">
    <property type="entry name" value="WH-like_DNA-bd_sf"/>
</dbReference>
<dbReference type="PANTHER" id="PTHR34580:SF1">
    <property type="entry name" value="PROTEIN PAFC"/>
    <property type="match status" value="1"/>
</dbReference>
<dbReference type="PROSITE" id="PS52050">
    <property type="entry name" value="WYL"/>
    <property type="match status" value="1"/>
</dbReference>
<protein>
    <submittedName>
        <fullName evidence="4">Predicted DNA-binding transcriptional regulator YafY, contains an HTH and WYL domains</fullName>
    </submittedName>
</protein>
<dbReference type="GO" id="GO:0003677">
    <property type="term" value="F:DNA binding"/>
    <property type="evidence" value="ECO:0007669"/>
    <property type="project" value="UniProtKB-KW"/>
</dbReference>
<evidence type="ECO:0000313" key="5">
    <source>
        <dbReference type="Proteomes" id="UP000184480"/>
    </source>
</evidence>
<keyword evidence="4" id="KW-0238">DNA-binding</keyword>
<evidence type="ECO:0000256" key="2">
    <source>
        <dbReference type="ARBA" id="ARBA00023163"/>
    </source>
</evidence>
<dbReference type="PANTHER" id="PTHR34580">
    <property type="match status" value="1"/>
</dbReference>
<dbReference type="Gene3D" id="1.10.10.10">
    <property type="entry name" value="Winged helix-like DNA-binding domain superfamily/Winged helix DNA-binding domain"/>
    <property type="match status" value="1"/>
</dbReference>
<dbReference type="STRING" id="1346286.SAMN05444362_10890"/>
<keyword evidence="1" id="KW-0805">Transcription regulation</keyword>
<dbReference type="Proteomes" id="UP000184480">
    <property type="component" value="Unassembled WGS sequence"/>
</dbReference>
<name>A0A1M5D6C0_9BACT</name>
<evidence type="ECO:0000259" key="3">
    <source>
        <dbReference type="PROSITE" id="PS51000"/>
    </source>
</evidence>
<keyword evidence="2" id="KW-0804">Transcription</keyword>
<organism evidence="4 5">
    <name type="scientific">Dysgonomonas macrotermitis</name>
    <dbReference type="NCBI Taxonomy" id="1346286"/>
    <lineage>
        <taxon>Bacteria</taxon>
        <taxon>Pseudomonadati</taxon>
        <taxon>Bacteroidota</taxon>
        <taxon>Bacteroidia</taxon>
        <taxon>Bacteroidales</taxon>
        <taxon>Dysgonomonadaceae</taxon>
        <taxon>Dysgonomonas</taxon>
    </lineage>
</organism>